<organism evidence="3 4">
    <name type="scientific">Lithocarpus litseifolius</name>
    <dbReference type="NCBI Taxonomy" id="425828"/>
    <lineage>
        <taxon>Eukaryota</taxon>
        <taxon>Viridiplantae</taxon>
        <taxon>Streptophyta</taxon>
        <taxon>Embryophyta</taxon>
        <taxon>Tracheophyta</taxon>
        <taxon>Spermatophyta</taxon>
        <taxon>Magnoliopsida</taxon>
        <taxon>eudicotyledons</taxon>
        <taxon>Gunneridae</taxon>
        <taxon>Pentapetalae</taxon>
        <taxon>rosids</taxon>
        <taxon>fabids</taxon>
        <taxon>Fagales</taxon>
        <taxon>Fagaceae</taxon>
        <taxon>Lithocarpus</taxon>
    </lineage>
</organism>
<gene>
    <name evidence="3" type="ORF">SO802_014095</name>
</gene>
<protein>
    <recommendedName>
        <fullName evidence="5">Transmembrane protein</fullName>
    </recommendedName>
</protein>
<evidence type="ECO:0000313" key="3">
    <source>
        <dbReference type="EMBL" id="KAL0006534.1"/>
    </source>
</evidence>
<proteinExistence type="predicted"/>
<evidence type="ECO:0008006" key="5">
    <source>
        <dbReference type="Google" id="ProtNLM"/>
    </source>
</evidence>
<name>A0AAW2DA92_9ROSI</name>
<keyword evidence="4" id="KW-1185">Reference proteome</keyword>
<feature type="region of interest" description="Disordered" evidence="1">
    <location>
        <begin position="50"/>
        <end position="73"/>
    </location>
</feature>
<evidence type="ECO:0000256" key="1">
    <source>
        <dbReference type="SAM" id="MobiDB-lite"/>
    </source>
</evidence>
<dbReference type="AlphaFoldDB" id="A0AAW2DA92"/>
<evidence type="ECO:0000256" key="2">
    <source>
        <dbReference type="SAM" id="SignalP"/>
    </source>
</evidence>
<reference evidence="3 4" key="1">
    <citation type="submission" date="2024-01" db="EMBL/GenBank/DDBJ databases">
        <title>A telomere-to-telomere, gap-free genome of sweet tea (Lithocarpus litseifolius).</title>
        <authorList>
            <person name="Zhou J."/>
        </authorList>
    </citation>
    <scope>NUCLEOTIDE SEQUENCE [LARGE SCALE GENOMIC DNA]</scope>
    <source>
        <strain evidence="3">Zhou-2022a</strain>
        <tissue evidence="3">Leaf</tissue>
    </source>
</reference>
<feature type="chain" id="PRO_5043665747" description="Transmembrane protein" evidence="2">
    <location>
        <begin position="28"/>
        <end position="73"/>
    </location>
</feature>
<comment type="caution">
    <text evidence="3">The sequence shown here is derived from an EMBL/GenBank/DDBJ whole genome shotgun (WGS) entry which is preliminary data.</text>
</comment>
<evidence type="ECO:0000313" key="4">
    <source>
        <dbReference type="Proteomes" id="UP001459277"/>
    </source>
</evidence>
<dbReference type="Proteomes" id="UP001459277">
    <property type="component" value="Unassembled WGS sequence"/>
</dbReference>
<sequence length="73" mass="7942">MNVKASIGIIIISLLLFLFISSATVVAEPSNIVPRMIKKKSSWRAIIFQKKNSGPTGDSDHEDPPDDGIGRGY</sequence>
<keyword evidence="2" id="KW-0732">Signal</keyword>
<accession>A0AAW2DA92</accession>
<dbReference type="EMBL" id="JAZDWU010000004">
    <property type="protein sequence ID" value="KAL0006534.1"/>
    <property type="molecule type" value="Genomic_DNA"/>
</dbReference>
<feature type="signal peptide" evidence="2">
    <location>
        <begin position="1"/>
        <end position="27"/>
    </location>
</feature>